<proteinExistence type="predicted"/>
<comment type="caution">
    <text evidence="1">The sequence shown here is derived from an EMBL/GenBank/DDBJ whole genome shotgun (WGS) entry which is preliminary data.</text>
</comment>
<accession>A0ACC0XAE1</accession>
<name>A0ACC0XAE1_9ROSI</name>
<evidence type="ECO:0000313" key="2">
    <source>
        <dbReference type="Proteomes" id="UP001163603"/>
    </source>
</evidence>
<gene>
    <name evidence="1" type="ORF">Pint_20868</name>
</gene>
<dbReference type="Proteomes" id="UP001163603">
    <property type="component" value="Chromosome 13"/>
</dbReference>
<protein>
    <submittedName>
        <fullName evidence="1">Uncharacterized protein</fullName>
    </submittedName>
</protein>
<evidence type="ECO:0000313" key="1">
    <source>
        <dbReference type="EMBL" id="KAJ0013444.1"/>
    </source>
</evidence>
<keyword evidence="2" id="KW-1185">Reference proteome</keyword>
<reference evidence="2" key="1">
    <citation type="journal article" date="2023" name="G3 (Bethesda)">
        <title>Genome assembly and association tests identify interacting loci associated with vigor, precocity, and sex in interspecific pistachio rootstocks.</title>
        <authorList>
            <person name="Palmer W."/>
            <person name="Jacygrad E."/>
            <person name="Sagayaradj S."/>
            <person name="Cavanaugh K."/>
            <person name="Han R."/>
            <person name="Bertier L."/>
            <person name="Beede B."/>
            <person name="Kafkas S."/>
            <person name="Golino D."/>
            <person name="Preece J."/>
            <person name="Michelmore R."/>
        </authorList>
    </citation>
    <scope>NUCLEOTIDE SEQUENCE [LARGE SCALE GENOMIC DNA]</scope>
</reference>
<sequence>MIVNERPKVSRSCCLWQEVAGVGRCCGWGHGWMMRWAPMNWSHGPAMWGCLLVVEASSGVAIGCVAGEVSGAAAPAGYWCALAGLVRRLRWVCNPGLCCVVGSAAAWVWCFPVAVLLCMAFSCCLPFTLSTFGLHYSAFSITTSLKLIQHLRPGFSIIFMDKSWISLDRLSNEYDDGVEFFLEFAKTRCDDPHKIPCPCIRCGNMSHHTIQDVRAHLFVSNFDESYRIWVFHGEEVDDNDSRNINDSYPNESTFKEFDLTKDMVHDAHNYCNEDPNTLKTLLEYCEKPLYNGSKYSKLSGLMKFQYLKGKYGWSDTSFLDLLCTLHDVLSDETSMPNSMYEAKKVMVALELEYKKIHACQNDCILFRNEYKDLFECPSCGASRWKKQVVKSSSNSKFPYKFYGIFLQSLDFEGCFNLYKLPMT</sequence>
<organism evidence="1 2">
    <name type="scientific">Pistacia integerrima</name>
    <dbReference type="NCBI Taxonomy" id="434235"/>
    <lineage>
        <taxon>Eukaryota</taxon>
        <taxon>Viridiplantae</taxon>
        <taxon>Streptophyta</taxon>
        <taxon>Embryophyta</taxon>
        <taxon>Tracheophyta</taxon>
        <taxon>Spermatophyta</taxon>
        <taxon>Magnoliopsida</taxon>
        <taxon>eudicotyledons</taxon>
        <taxon>Gunneridae</taxon>
        <taxon>Pentapetalae</taxon>
        <taxon>rosids</taxon>
        <taxon>malvids</taxon>
        <taxon>Sapindales</taxon>
        <taxon>Anacardiaceae</taxon>
        <taxon>Pistacia</taxon>
    </lineage>
</organism>
<dbReference type="EMBL" id="CM047748">
    <property type="protein sequence ID" value="KAJ0013444.1"/>
    <property type="molecule type" value="Genomic_DNA"/>
</dbReference>